<dbReference type="SUPFAM" id="SSF53474">
    <property type="entry name" value="alpha/beta-Hydrolases"/>
    <property type="match status" value="1"/>
</dbReference>
<dbReference type="InterPro" id="IPR007941">
    <property type="entry name" value="DUF726"/>
</dbReference>
<organism evidence="7 8">
    <name type="scientific">Trichoplax adhaerens</name>
    <name type="common">Trichoplax reptans</name>
    <dbReference type="NCBI Taxonomy" id="10228"/>
    <lineage>
        <taxon>Eukaryota</taxon>
        <taxon>Metazoa</taxon>
        <taxon>Placozoa</taxon>
        <taxon>Uniplacotomia</taxon>
        <taxon>Trichoplacea</taxon>
        <taxon>Trichoplacidae</taxon>
        <taxon>Trichoplax</taxon>
    </lineage>
</organism>
<dbReference type="InterPro" id="IPR029058">
    <property type="entry name" value="AB_hydrolase_fold"/>
</dbReference>
<name>B3S3E9_TRIAD</name>
<dbReference type="GO" id="GO:0016020">
    <property type="term" value="C:membrane"/>
    <property type="evidence" value="ECO:0007669"/>
    <property type="project" value="UniProtKB-SubCell"/>
</dbReference>
<reference evidence="7 8" key="1">
    <citation type="journal article" date="2008" name="Nature">
        <title>The Trichoplax genome and the nature of placozoans.</title>
        <authorList>
            <person name="Srivastava M."/>
            <person name="Begovic E."/>
            <person name="Chapman J."/>
            <person name="Putnam N.H."/>
            <person name="Hellsten U."/>
            <person name="Kawashima T."/>
            <person name="Kuo A."/>
            <person name="Mitros T."/>
            <person name="Salamov A."/>
            <person name="Carpenter M.L."/>
            <person name="Signorovitch A.Y."/>
            <person name="Moreno M.A."/>
            <person name="Kamm K."/>
            <person name="Grimwood J."/>
            <person name="Schmutz J."/>
            <person name="Shapiro H."/>
            <person name="Grigoriev I.V."/>
            <person name="Buss L.W."/>
            <person name="Schierwater B."/>
            <person name="Dellaporta S.L."/>
            <person name="Rokhsar D.S."/>
        </authorList>
    </citation>
    <scope>NUCLEOTIDE SEQUENCE [LARGE SCALE GENOMIC DNA]</scope>
    <source>
        <strain evidence="7 8">Grell-BS-1999</strain>
    </source>
</reference>
<accession>B3S3E9</accession>
<dbReference type="InParanoid" id="B3S3E9"/>
<dbReference type="KEGG" id="tad:TRIADDRAFT_28230"/>
<comment type="similarity">
    <text evidence="2">Belongs to the TMCO4 family.</text>
</comment>
<sequence length="393" mass="43869">GRYDARFRVFVRQLSWTFMIPWFEIELFEESCLQKIIEFTEAEEEEKLELRNKASGKARKYWIIGVAGVGGGFAMALTGGLAAPLIAAGGGALLASASAPVISPNFGTSLLTKLFGIQENHLAYFKTERHFGRSSNCEFDVLTSGQELHFTIAISGYLTRNSDSDFYKQWSMLYLSKEQYILKWERRHLANFGTIIEDILKELVVEEGSGILQQTAIPGLHSLISLPAQLSKAAYKLEKPWSTCVKYAKKVGKQLATVLMKRMGGSRPVSLIGFSLGASVIYYCLEELQKQPNNKGIIESVTLLGAPIERNSDEWEQVVDIIAGKIINAYCSNDWILQTIFRATTNRANIAGLSPIVCSKGRILNVNLSEHVTNHMDYTVKMKDILELLRIPT</sequence>
<evidence type="ECO:0008006" key="9">
    <source>
        <dbReference type="Google" id="ProtNLM"/>
    </source>
</evidence>
<dbReference type="AlphaFoldDB" id="B3S3E9"/>
<comment type="subcellular location">
    <subcellularLocation>
        <location evidence="1">Membrane</location>
        <topology evidence="1">Multi-pass membrane protein</topology>
    </subcellularLocation>
</comment>
<evidence type="ECO:0000256" key="4">
    <source>
        <dbReference type="ARBA" id="ARBA00022989"/>
    </source>
</evidence>
<dbReference type="OrthoDB" id="277931at2759"/>
<protein>
    <recommendedName>
        <fullName evidence="9">DUF726 domain-containing protein</fullName>
    </recommendedName>
</protein>
<gene>
    <name evidence="7" type="ORF">TRIADDRAFT_28230</name>
</gene>
<dbReference type="PANTHER" id="PTHR17920:SF3">
    <property type="entry name" value="TRANSMEMBRANE AND COILED-COIL DOMAIN-CONTAINING PROTEIN 4"/>
    <property type="match status" value="1"/>
</dbReference>
<evidence type="ECO:0000256" key="1">
    <source>
        <dbReference type="ARBA" id="ARBA00004141"/>
    </source>
</evidence>
<evidence type="ECO:0000256" key="5">
    <source>
        <dbReference type="ARBA" id="ARBA00023136"/>
    </source>
</evidence>
<dbReference type="PANTHER" id="PTHR17920">
    <property type="entry name" value="TRANSMEMBRANE AND COILED-COIL DOMAIN-CONTAINING PROTEIN 4 TMCO4"/>
    <property type="match status" value="1"/>
</dbReference>
<dbReference type="ESTHER" id="triad-b3s3e9">
    <property type="family name" value="Duf_726"/>
</dbReference>
<keyword evidence="8" id="KW-1185">Reference proteome</keyword>
<dbReference type="Proteomes" id="UP000009022">
    <property type="component" value="Unassembled WGS sequence"/>
</dbReference>
<evidence type="ECO:0000256" key="3">
    <source>
        <dbReference type="ARBA" id="ARBA00022692"/>
    </source>
</evidence>
<evidence type="ECO:0000313" key="7">
    <source>
        <dbReference type="EMBL" id="EDV22778.1"/>
    </source>
</evidence>
<feature type="non-terminal residue" evidence="7">
    <location>
        <position position="393"/>
    </location>
</feature>
<dbReference type="CTD" id="6756036"/>
<dbReference type="PhylomeDB" id="B3S3E9"/>
<evidence type="ECO:0000313" key="8">
    <source>
        <dbReference type="Proteomes" id="UP000009022"/>
    </source>
</evidence>
<dbReference type="EMBL" id="DS985248">
    <property type="protein sequence ID" value="EDV22778.1"/>
    <property type="molecule type" value="Genomic_DNA"/>
</dbReference>
<evidence type="ECO:0000256" key="2">
    <source>
        <dbReference type="ARBA" id="ARBA00009824"/>
    </source>
</evidence>
<evidence type="ECO:0000256" key="6">
    <source>
        <dbReference type="SAM" id="Phobius"/>
    </source>
</evidence>
<keyword evidence="5 6" id="KW-0472">Membrane</keyword>
<dbReference type="eggNOG" id="KOG2385">
    <property type="taxonomic scope" value="Eukaryota"/>
</dbReference>
<proteinExistence type="inferred from homology"/>
<dbReference type="GeneID" id="6756036"/>
<keyword evidence="3 6" id="KW-0812">Transmembrane</keyword>
<dbReference type="RefSeq" id="XP_002114644.1">
    <property type="nucleotide sequence ID" value="XM_002114608.1"/>
</dbReference>
<keyword evidence="4 6" id="KW-1133">Transmembrane helix</keyword>
<feature type="non-terminal residue" evidence="7">
    <location>
        <position position="1"/>
    </location>
</feature>
<dbReference type="HOGENOM" id="CLU_016865_3_1_1"/>
<feature type="transmembrane region" description="Helical" evidence="6">
    <location>
        <begin position="61"/>
        <end position="94"/>
    </location>
</feature>
<dbReference type="Pfam" id="PF05277">
    <property type="entry name" value="DUF726"/>
    <property type="match status" value="1"/>
</dbReference>